<keyword evidence="5" id="KW-0687">Ribonucleoprotein</keyword>
<dbReference type="PANTHER" id="PTHR10622:SF10">
    <property type="entry name" value="HET DOMAIN-CONTAINING PROTEIN"/>
    <property type="match status" value="1"/>
</dbReference>
<evidence type="ECO:0000259" key="4">
    <source>
        <dbReference type="Pfam" id="PF26640"/>
    </source>
</evidence>
<feature type="repeat" description="ANK" evidence="1">
    <location>
        <begin position="802"/>
        <end position="830"/>
    </location>
</feature>
<feature type="repeat" description="ANK" evidence="1">
    <location>
        <begin position="769"/>
        <end position="801"/>
    </location>
</feature>
<dbReference type="AlphaFoldDB" id="A0A8H3W0F6"/>
<dbReference type="InterPro" id="IPR002110">
    <property type="entry name" value="Ankyrin_rpt"/>
</dbReference>
<keyword evidence="5" id="KW-0689">Ribosomal protein</keyword>
<feature type="repeat" description="ANK" evidence="1">
    <location>
        <begin position="869"/>
        <end position="897"/>
    </location>
</feature>
<proteinExistence type="predicted"/>
<dbReference type="Gene3D" id="1.25.40.20">
    <property type="entry name" value="Ankyrin repeat-containing domain"/>
    <property type="match status" value="3"/>
</dbReference>
<dbReference type="PROSITE" id="PS50297">
    <property type="entry name" value="ANK_REP_REGION"/>
    <property type="match status" value="5"/>
</dbReference>
<evidence type="ECO:0000256" key="1">
    <source>
        <dbReference type="PROSITE-ProRule" id="PRU00023"/>
    </source>
</evidence>
<dbReference type="Pfam" id="PF12796">
    <property type="entry name" value="Ank_2"/>
    <property type="match status" value="3"/>
</dbReference>
<dbReference type="PROSITE" id="PS50088">
    <property type="entry name" value="ANK_REPEAT"/>
    <property type="match status" value="6"/>
</dbReference>
<protein>
    <submittedName>
        <fullName evidence="5">37s ribosomal protein rsm22</fullName>
    </submittedName>
</protein>
<feature type="domain" description="Heterokaryon incompatibility" evidence="3">
    <location>
        <begin position="57"/>
        <end position="145"/>
    </location>
</feature>
<dbReference type="Pfam" id="PF00023">
    <property type="entry name" value="Ank"/>
    <property type="match status" value="1"/>
</dbReference>
<feature type="repeat" description="ANK" evidence="1">
    <location>
        <begin position="902"/>
        <end position="934"/>
    </location>
</feature>
<gene>
    <name evidence="5" type="ORF">GQ607_015697</name>
</gene>
<dbReference type="EMBL" id="WOWK01000139">
    <property type="protein sequence ID" value="KAF0317037.1"/>
    <property type="molecule type" value="Genomic_DNA"/>
</dbReference>
<organism evidence="5 6">
    <name type="scientific">Colletotrichum asianum</name>
    <dbReference type="NCBI Taxonomy" id="702518"/>
    <lineage>
        <taxon>Eukaryota</taxon>
        <taxon>Fungi</taxon>
        <taxon>Dikarya</taxon>
        <taxon>Ascomycota</taxon>
        <taxon>Pezizomycotina</taxon>
        <taxon>Sordariomycetes</taxon>
        <taxon>Hypocreomycetidae</taxon>
        <taxon>Glomerellales</taxon>
        <taxon>Glomerellaceae</taxon>
        <taxon>Colletotrichum</taxon>
        <taxon>Colletotrichum gloeosporioides species complex</taxon>
    </lineage>
</organism>
<dbReference type="InterPro" id="IPR010730">
    <property type="entry name" value="HET"/>
</dbReference>
<feature type="signal peptide" evidence="2">
    <location>
        <begin position="1"/>
        <end position="20"/>
    </location>
</feature>
<sequence length="1204" mass="134277">MCPTLRLLLITPLALSPKLGTESILLRAKRHTSSIMIWLINVHTGKLEKFQNNFPSYAILSHTWGEEKDEIHFADIKKGRLLHKNGPGRIKFDGCRRQANADGFDYLWIDTCCIDKSHHTDYSEAITSMFSWYQMAGRCYAYLADVPDRDDSTFNTDFLQSRWHRRGWTLQELLAPKDLVFYSKDWTKLGEKCTMSSLIEEATSIPSQFLASFRDASVAQRMSWAARRDTTREEDMAYCLYGIFDVKLPIQYGEGSSTAFRRLQEEILRTTPDASILAWGLELEYEGPFSQPHPIVRYGHILAASPKDFVNCGTIVPQENVRRGQHVDLQGGYHHVQLPLHTTEMGITFGLLECYSKPHEDGCIGIPLCLVEPEGDADEYMRPKESKAIQLFGLDPSQNLRELRFRHASNAEDIENIDRRHGFKIELPASNQFTLFEVHPPNRWKGGENFIITGVDFHRDVVQRTWIRLRHIQHNSADFIVMLEFKIRSSQPRLSCHMMTASRNIELCKIALECPALPSFSQLAGRKIATNGICNLQVNQRTRRPRGYAIYEISVFESERQPEGSVEISIEMESPNFERELESNLITSRRIGPRVIGTMHAVQQQKTNVHRKNDRILSLRRRIRRSTPRLKELNEPLCSLSPEVESLQQAKEKAFPPTSSFGERSRMDEEMEGLTVWYNEIIQRLSCSLATQYAEIETIPDERERLFMRAIATGDLGTMEYLLGQLLNCSSNGFNTLNMALATAIKSGNTEALIWMLQIGFHTNIYDTDGLTPLGRAASGGLLPVCRLLLQSGALIGFMDRDGRSPLDLAVANNHVDVVALLLDHKVSTDNTCFLAGSSALSIAALDGRVECARLLVDAKAPLETKTENGQTPLSIAAGRGHDALVQLLLDHEADIETTCCQSRTPLAFAASEGHLRTTNLLLNHGANMQARDIYYGTPVLLAAGRGHWDVVKLLLDRGDNIDAEDTTGVSARALAGLEGLHQIAEALVKEQADIEPTDRSAETPMTLAVANEHTSMVHLLTNGGVNVRLPEHAVQNALASSGRNDGSTGTFLGYNPMYSPVPNTHMPNVRIKLAFDGTFQVIFTGQWKGSTYAHQTDFINCTEAAALCMEGYELQAMDATTAVLENAIVPLVQFATYTTANSGNHGIDTAGFINSSEPNAIADCEIQTDMEETFKGAAARIPSRAFQPNGEYSDLEDNGVRGT</sequence>
<evidence type="ECO:0000313" key="6">
    <source>
        <dbReference type="Proteomes" id="UP000434172"/>
    </source>
</evidence>
<keyword evidence="6" id="KW-1185">Reference proteome</keyword>
<feature type="repeat" description="ANK" evidence="1">
    <location>
        <begin position="935"/>
        <end position="967"/>
    </location>
</feature>
<name>A0A8H3W0F6_9PEZI</name>
<keyword evidence="1" id="KW-0040">ANK repeat</keyword>
<feature type="domain" description="DUF8212" evidence="4">
    <location>
        <begin position="259"/>
        <end position="315"/>
    </location>
</feature>
<dbReference type="InterPro" id="IPR036770">
    <property type="entry name" value="Ankyrin_rpt-contain_sf"/>
</dbReference>
<feature type="non-terminal residue" evidence="5">
    <location>
        <position position="1"/>
    </location>
</feature>
<dbReference type="SUPFAM" id="SSF48403">
    <property type="entry name" value="Ankyrin repeat"/>
    <property type="match status" value="1"/>
</dbReference>
<accession>A0A8H3W0F6</accession>
<dbReference type="SMART" id="SM00248">
    <property type="entry name" value="ANK"/>
    <property type="match status" value="10"/>
</dbReference>
<evidence type="ECO:0000259" key="3">
    <source>
        <dbReference type="Pfam" id="PF06985"/>
    </source>
</evidence>
<evidence type="ECO:0000313" key="5">
    <source>
        <dbReference type="EMBL" id="KAF0317037.1"/>
    </source>
</evidence>
<dbReference type="Pfam" id="PF06985">
    <property type="entry name" value="HET"/>
    <property type="match status" value="1"/>
</dbReference>
<dbReference type="Proteomes" id="UP000434172">
    <property type="component" value="Unassembled WGS sequence"/>
</dbReference>
<dbReference type="OrthoDB" id="4837942at2759"/>
<reference evidence="5 6" key="1">
    <citation type="submission" date="2019-12" db="EMBL/GenBank/DDBJ databases">
        <title>A genome sequence resource for the geographically widespread anthracnose pathogen Colletotrichum asianum.</title>
        <authorList>
            <person name="Meng Y."/>
        </authorList>
    </citation>
    <scope>NUCLEOTIDE SEQUENCE [LARGE SCALE GENOMIC DNA]</scope>
    <source>
        <strain evidence="5 6">ICMP 18580</strain>
    </source>
</reference>
<comment type="caution">
    <text evidence="5">The sequence shown here is derived from an EMBL/GenBank/DDBJ whole genome shotgun (WGS) entry which is preliminary data.</text>
</comment>
<dbReference type="InterPro" id="IPR058525">
    <property type="entry name" value="DUF8212"/>
</dbReference>
<feature type="repeat" description="ANK" evidence="1">
    <location>
        <begin position="836"/>
        <end position="868"/>
    </location>
</feature>
<keyword evidence="2" id="KW-0732">Signal</keyword>
<dbReference type="Pfam" id="PF26640">
    <property type="entry name" value="DUF8212"/>
    <property type="match status" value="1"/>
</dbReference>
<evidence type="ECO:0000256" key="2">
    <source>
        <dbReference type="SAM" id="SignalP"/>
    </source>
</evidence>
<feature type="chain" id="PRO_5034760534" evidence="2">
    <location>
        <begin position="21"/>
        <end position="1204"/>
    </location>
</feature>
<dbReference type="PANTHER" id="PTHR10622">
    <property type="entry name" value="HET DOMAIN-CONTAINING PROTEIN"/>
    <property type="match status" value="1"/>
</dbReference>
<dbReference type="GO" id="GO:0005840">
    <property type="term" value="C:ribosome"/>
    <property type="evidence" value="ECO:0007669"/>
    <property type="project" value="UniProtKB-KW"/>
</dbReference>